<dbReference type="Gene3D" id="3.40.50.10320">
    <property type="entry name" value="LmbE-like"/>
    <property type="match status" value="1"/>
</dbReference>
<sequence>MTRHTDYRHSILLLLAMLLAVPAAWAQAPAKPSSAKVLQDLKKLNVLGSVLYVAAHPDDENTRLIAYLSNEKLYNTGYLSVTRGDGGQNLIGPQIREGLGIIRTQELLQARRTDGGQQFFTRANDFGFSKDPQETFTIWDKEQVLADMVYVIRKFRPDVMVTRFSPEPSGTHGHHTGSAILASEAFEAAADPKRFPEQLKHVEVWQPKRLLWNTGIWSFGSQAEFDKYVKELLTMDVGVYNPLLGKSYGEIAAESRSMHKSQGFGSTGSRGAALEYLKHTKGARAEKKLFEGINTSWSRVKGGEKVEKLIQKAIDTYNPAVPAAVVPTLIAAKKELDKLPEGYWKRVKQEELQDVIQAAMGLYLEVTADDFAAAPGQPVKLQVEAINRSAVPVTLQRISYGFASKDTTLNKQLQNNEPLQYDATATLPQSMTYSQPYWLRKPGTVGMFAVENQQEVGMPENAPAAQVTFSLQVAGQPLQVSVPVVYKRTDPVEGEVYRPFVVTPPVFVNISESVYMFASQEPKQVQVLVKSGKDNIAGNVKLQLPQGWRAEPASIPFNLKNKGAELPVAFTVYPPQGQQETTLQAVATIDGKNYTQGLNVINYSHIPAQVTFPDATAKIVKLDLQKKGQKVGYVMGAGDDIPISLQQIGYDVTQLKEEDMRLSNLQQFDAIIMGVRAYNTVDRLKFYQPTLLQYVENGGNLIVQYNTNHSLVVPDIAPYPLSLSRDRVAVEDAEVRILQPNHPVLNTPNKITQKDFEGWVQERGLYFPNKWSDDYQAILSSNDPGEPARDGGLLIAPYGKGNYIYTGYSWFRELPAGVAGAYRLFANLISLGSNAGRAGGEAKSSTNN</sequence>
<dbReference type="PANTHER" id="PTHR12993:SF23">
    <property type="entry name" value="N-ACETYLGLUCOSAMINYLPHOSPHATIDYLINOSITOL DEACETYLASE"/>
    <property type="match status" value="1"/>
</dbReference>
<feature type="chain" id="PRO_5017708332" evidence="1">
    <location>
        <begin position="27"/>
        <end position="848"/>
    </location>
</feature>
<evidence type="ECO:0000313" key="2">
    <source>
        <dbReference type="EMBL" id="RDV13395.1"/>
    </source>
</evidence>
<gene>
    <name evidence="2" type="ORF">DXT99_19575</name>
</gene>
<dbReference type="AlphaFoldDB" id="A0A3D8L7L3"/>
<dbReference type="InterPro" id="IPR003737">
    <property type="entry name" value="GlcNAc_PI_deacetylase-related"/>
</dbReference>
<dbReference type="RefSeq" id="WP_115567282.1">
    <property type="nucleotide sequence ID" value="NZ_QRGR01000024.1"/>
</dbReference>
<dbReference type="InterPro" id="IPR029062">
    <property type="entry name" value="Class_I_gatase-like"/>
</dbReference>
<feature type="signal peptide" evidence="1">
    <location>
        <begin position="1"/>
        <end position="26"/>
    </location>
</feature>
<protein>
    <submittedName>
        <fullName evidence="2">PIG-L family deacetylase</fullName>
    </submittedName>
</protein>
<keyword evidence="3" id="KW-1185">Reference proteome</keyword>
<accession>A0A3D8L7L3</accession>
<name>A0A3D8L7L3_9BACT</name>
<dbReference type="SUPFAM" id="SSF102588">
    <property type="entry name" value="LmbE-like"/>
    <property type="match status" value="1"/>
</dbReference>
<dbReference type="InterPro" id="IPR024078">
    <property type="entry name" value="LmbE-like_dom_sf"/>
</dbReference>
<comment type="caution">
    <text evidence="2">The sequence shown here is derived from an EMBL/GenBank/DDBJ whole genome shotgun (WGS) entry which is preliminary data.</text>
</comment>
<dbReference type="SUPFAM" id="SSF52317">
    <property type="entry name" value="Class I glutamine amidotransferase-like"/>
    <property type="match status" value="1"/>
</dbReference>
<dbReference type="GO" id="GO:0000225">
    <property type="term" value="F:N-acetylglucosaminylphosphatidylinositol deacetylase activity"/>
    <property type="evidence" value="ECO:0007669"/>
    <property type="project" value="TreeGrafter"/>
</dbReference>
<reference evidence="3" key="1">
    <citation type="submission" date="2018-08" db="EMBL/GenBank/DDBJ databases">
        <authorList>
            <person name="Liu Z.-W."/>
            <person name="Du Z.-J."/>
        </authorList>
    </citation>
    <scope>NUCLEOTIDE SEQUENCE [LARGE SCALE GENOMIC DNA]</scope>
    <source>
        <strain evidence="3">H4X</strain>
    </source>
</reference>
<dbReference type="PANTHER" id="PTHR12993">
    <property type="entry name" value="N-ACETYLGLUCOSAMINYL-PHOSPHATIDYLINOSITOL DE-N-ACETYLASE-RELATED"/>
    <property type="match status" value="1"/>
</dbReference>
<dbReference type="Pfam" id="PF02585">
    <property type="entry name" value="PIG-L"/>
    <property type="match status" value="1"/>
</dbReference>
<dbReference type="Proteomes" id="UP000256708">
    <property type="component" value="Unassembled WGS sequence"/>
</dbReference>
<organism evidence="2 3">
    <name type="scientific">Pontibacter diazotrophicus</name>
    <dbReference type="NCBI Taxonomy" id="1400979"/>
    <lineage>
        <taxon>Bacteria</taxon>
        <taxon>Pseudomonadati</taxon>
        <taxon>Bacteroidota</taxon>
        <taxon>Cytophagia</taxon>
        <taxon>Cytophagales</taxon>
        <taxon>Hymenobacteraceae</taxon>
        <taxon>Pontibacter</taxon>
    </lineage>
</organism>
<dbReference type="OrthoDB" id="9759749at2"/>
<keyword evidence="1" id="KW-0732">Signal</keyword>
<proteinExistence type="predicted"/>
<evidence type="ECO:0000313" key="3">
    <source>
        <dbReference type="Proteomes" id="UP000256708"/>
    </source>
</evidence>
<evidence type="ECO:0000256" key="1">
    <source>
        <dbReference type="SAM" id="SignalP"/>
    </source>
</evidence>
<dbReference type="EMBL" id="QRGR01000024">
    <property type="protein sequence ID" value="RDV13395.1"/>
    <property type="molecule type" value="Genomic_DNA"/>
</dbReference>